<organism evidence="7">
    <name type="scientific">hydrothermal vent metagenome</name>
    <dbReference type="NCBI Taxonomy" id="652676"/>
    <lineage>
        <taxon>unclassified sequences</taxon>
        <taxon>metagenomes</taxon>
        <taxon>ecological metagenomes</taxon>
    </lineage>
</organism>
<dbReference type="AlphaFoldDB" id="A0A3B1CTW2"/>
<dbReference type="InterPro" id="IPR027417">
    <property type="entry name" value="P-loop_NTPase"/>
</dbReference>
<dbReference type="PROSITE" id="PS00688">
    <property type="entry name" value="SIGMA54_INTERACT_3"/>
    <property type="match status" value="1"/>
</dbReference>
<dbReference type="Gene3D" id="1.10.10.60">
    <property type="entry name" value="Homeodomain-like"/>
    <property type="match status" value="1"/>
</dbReference>
<reference evidence="7" key="1">
    <citation type="submission" date="2018-06" db="EMBL/GenBank/DDBJ databases">
        <authorList>
            <person name="Zhirakovskaya E."/>
        </authorList>
    </citation>
    <scope>NUCLEOTIDE SEQUENCE</scope>
</reference>
<keyword evidence="1" id="KW-0547">Nucleotide-binding</keyword>
<keyword evidence="3" id="KW-0805">Transcription regulation</keyword>
<feature type="domain" description="Sigma-54 factor interaction" evidence="6">
    <location>
        <begin position="199"/>
        <end position="427"/>
    </location>
</feature>
<dbReference type="InterPro" id="IPR025944">
    <property type="entry name" value="Sigma_54_int_dom_CS"/>
</dbReference>
<accession>A0A3B1CTW2</accession>
<dbReference type="InterPro" id="IPR058031">
    <property type="entry name" value="AAA_lid_NorR"/>
</dbReference>
<dbReference type="EMBL" id="UOGI01000248">
    <property type="protein sequence ID" value="VAX34056.1"/>
    <property type="molecule type" value="Genomic_DNA"/>
</dbReference>
<keyword evidence="2" id="KW-0067">ATP-binding</keyword>
<dbReference type="GO" id="GO:0005524">
    <property type="term" value="F:ATP binding"/>
    <property type="evidence" value="ECO:0007669"/>
    <property type="project" value="UniProtKB-KW"/>
</dbReference>
<evidence type="ECO:0000256" key="4">
    <source>
        <dbReference type="ARBA" id="ARBA00023125"/>
    </source>
</evidence>
<dbReference type="PANTHER" id="PTHR32071">
    <property type="entry name" value="TRANSCRIPTIONAL REGULATORY PROTEIN"/>
    <property type="match status" value="1"/>
</dbReference>
<dbReference type="InterPro" id="IPR003018">
    <property type="entry name" value="GAF"/>
</dbReference>
<dbReference type="InterPro" id="IPR025662">
    <property type="entry name" value="Sigma_54_int_dom_ATP-bd_1"/>
</dbReference>
<dbReference type="SMART" id="SM00382">
    <property type="entry name" value="AAA"/>
    <property type="match status" value="1"/>
</dbReference>
<dbReference type="InterPro" id="IPR003593">
    <property type="entry name" value="AAA+_ATPase"/>
</dbReference>
<dbReference type="FunFam" id="3.40.50.300:FF:000006">
    <property type="entry name" value="DNA-binding transcriptional regulator NtrC"/>
    <property type="match status" value="1"/>
</dbReference>
<dbReference type="SUPFAM" id="SSF55781">
    <property type="entry name" value="GAF domain-like"/>
    <property type="match status" value="1"/>
</dbReference>
<dbReference type="InterPro" id="IPR029016">
    <property type="entry name" value="GAF-like_dom_sf"/>
</dbReference>
<evidence type="ECO:0000256" key="2">
    <source>
        <dbReference type="ARBA" id="ARBA00022840"/>
    </source>
</evidence>
<dbReference type="PRINTS" id="PR01590">
    <property type="entry name" value="HTHFIS"/>
</dbReference>
<dbReference type="Gene3D" id="3.40.50.300">
    <property type="entry name" value="P-loop containing nucleotide triphosphate hydrolases"/>
    <property type="match status" value="1"/>
</dbReference>
<dbReference type="PANTHER" id="PTHR32071:SF57">
    <property type="entry name" value="C4-DICARBOXYLATE TRANSPORT TRANSCRIPTIONAL REGULATORY PROTEIN DCTD"/>
    <property type="match status" value="1"/>
</dbReference>
<gene>
    <name evidence="7" type="ORF">MNBD_NITROSPIRAE03-1872</name>
</gene>
<dbReference type="Gene3D" id="1.10.8.60">
    <property type="match status" value="1"/>
</dbReference>
<evidence type="ECO:0000256" key="5">
    <source>
        <dbReference type="ARBA" id="ARBA00023163"/>
    </source>
</evidence>
<dbReference type="Gene3D" id="3.30.450.40">
    <property type="match status" value="1"/>
</dbReference>
<dbReference type="GO" id="GO:0006355">
    <property type="term" value="P:regulation of DNA-templated transcription"/>
    <property type="evidence" value="ECO:0007669"/>
    <property type="project" value="InterPro"/>
</dbReference>
<dbReference type="SMART" id="SM00065">
    <property type="entry name" value="GAF"/>
    <property type="match status" value="1"/>
</dbReference>
<evidence type="ECO:0000256" key="1">
    <source>
        <dbReference type="ARBA" id="ARBA00022741"/>
    </source>
</evidence>
<protein>
    <submittedName>
        <fullName evidence="7">Sigma54 specific transcriptional regulator, Fis family</fullName>
    </submittedName>
</protein>
<evidence type="ECO:0000256" key="3">
    <source>
        <dbReference type="ARBA" id="ARBA00023015"/>
    </source>
</evidence>
<dbReference type="PROSITE" id="PS50045">
    <property type="entry name" value="SIGMA54_INTERACT_4"/>
    <property type="match status" value="1"/>
</dbReference>
<dbReference type="InterPro" id="IPR002078">
    <property type="entry name" value="Sigma_54_int"/>
</dbReference>
<dbReference type="SUPFAM" id="SSF52540">
    <property type="entry name" value="P-loop containing nucleoside triphosphate hydrolases"/>
    <property type="match status" value="1"/>
</dbReference>
<dbReference type="InterPro" id="IPR009057">
    <property type="entry name" value="Homeodomain-like_sf"/>
</dbReference>
<name>A0A3B1CTW2_9ZZZZ</name>
<dbReference type="Pfam" id="PF25601">
    <property type="entry name" value="AAA_lid_14"/>
    <property type="match status" value="1"/>
</dbReference>
<dbReference type="InterPro" id="IPR002197">
    <property type="entry name" value="HTH_Fis"/>
</dbReference>
<evidence type="ECO:0000259" key="6">
    <source>
        <dbReference type="PROSITE" id="PS50045"/>
    </source>
</evidence>
<dbReference type="CDD" id="cd00009">
    <property type="entry name" value="AAA"/>
    <property type="match status" value="1"/>
</dbReference>
<keyword evidence="5" id="KW-0804">Transcription</keyword>
<evidence type="ECO:0000313" key="7">
    <source>
        <dbReference type="EMBL" id="VAX34056.1"/>
    </source>
</evidence>
<dbReference type="Pfam" id="PF02954">
    <property type="entry name" value="HTH_8"/>
    <property type="match status" value="1"/>
</dbReference>
<dbReference type="GO" id="GO:0043565">
    <property type="term" value="F:sequence-specific DNA binding"/>
    <property type="evidence" value="ECO:0007669"/>
    <property type="project" value="InterPro"/>
</dbReference>
<dbReference type="Pfam" id="PF00158">
    <property type="entry name" value="Sigma54_activat"/>
    <property type="match status" value="1"/>
</dbReference>
<proteinExistence type="predicted"/>
<dbReference type="PROSITE" id="PS00675">
    <property type="entry name" value="SIGMA54_INTERACT_1"/>
    <property type="match status" value="1"/>
</dbReference>
<keyword evidence="4" id="KW-0238">DNA-binding</keyword>
<dbReference type="SUPFAM" id="SSF46689">
    <property type="entry name" value="Homeodomain-like"/>
    <property type="match status" value="1"/>
</dbReference>
<dbReference type="Pfam" id="PF01590">
    <property type="entry name" value="GAF"/>
    <property type="match status" value="1"/>
</dbReference>
<sequence length="516" mass="58573">MDKEKELIVRKNRELSAILEVSRVLTASFDLEENLRAAMKILGSLLEMQRGCVFLLDPLSDELRIVAAHGLTKEEIKRGKYRIGEGIVGRVIKTGAPMFIPNIGEEPKFLNRTGSRPEKYGISFLCIPIELKGEILGVISADRIYAEEHGSVDDDLRVLKIVTSLIAQFVKLWENYRKAEQERESLRSQLKERYSLPNIIGESEKFQSVLKAVMKVAGTDTTVLLLGESGTGKELIARTLHYQSHRAKGPYVAVNCAALPDNLLEVELFGVEKGAFTGATTRRTGRFELAGGGSIFLDEIGEIPLGLQAKLLRVLQERTFERVGSSRSIKADVRVISATNKNLLEEVKQGNFREDLYWRLNVVPIVLPSLRERKRDVALLLNYYLDKFNKTYNKRVRISEDALSIFSEYAWPGNVRELANTVERLVIMTEKDMIAPEDLPFNLASTDTRISTKKNSCFYEEHTLGHEVQNLERERIIRALMEHNYIQHRAARALGITPRQLGYRIKKYGIELQNLK</sequence>